<sequence>MSENLQKSAVDIALDEDRKKSEIKAILQDLERLKTVPLDRRRRWVWELLQNAKDCAHKEGTVQNRTVNVSITLFDNQITFSHDGVSFTLNDLLALVRRTSTKSFDNSDGKTGKFGTGFVTTHALNHLVTVSGLLQGKNGLVNFTIPVDRRSDNFNDLEVALNEVFNLINSFFEANAEDFTESIFTIYSYELDLDSLALAQTSLNDFTRNLPFVLLINSTTERSGIGSLAVKTELNTRTYSLSPAEEIYSGILFSELKESSIEVEGYREGLIHYSNNNLTIAVPAKYKDGSWVVQRIEKEIKLYKEFPLVGTETWNIPFMLHSSEFLPSEPRDGIRTYKDNENRIDTTADANRDVFICYRDSVIKFFSILQSAPIGGLYLLSECGLPLEKIEYTSDTWYTENIQKPLRDFFTTHHLLVSAAGLAISLPKAKIPRIFEKMEDNLEFYQLAAKYFHNQFPEEATFIDWQRIYFQDSENWEINISVNEEDLLKHIIMPGALETLKLSENETKTQWLNQLINFLHRIGRHDLADSYPIYPNTKGEINKKEAVRKDNILSSRMKDIGDTLGQKVYDILVHPDIEQLEGIDVLDRKAYFTGINTYVGSLTPSADNLEKYKAVFTLVSMFPNDLSKERNKWYLQLRQLLPEIVPEKQMVDDMEDFSFGSAETASIKYVCWLIENEKTFKTFCNTYFQDDNSSAYTWLNTMIEILYRTADYQALLTTNAIIPMQNGNFRKFESTIFREDKKAKFDDLLKILYTTYLGKGDAKFLLIDNEITVESLPWTTADILTKPLDELFIAHDIQEKVEAGAELNPLFHSLNDWFGENEEERGKLFPHFKKERPILYVKAFGPEVSKMVIALSKIDKTAEEIQALAELDMSAKEINLLINASKMAGGTAKLLIVAHEIRQAAEDAEWRKAVGDAAENAFKAAISEIQTLDIKNPDVGYDFEILHPRNQPFYLEIKSTVAHNETVKMSRTQGKAAKDYKSRYALCVLLREQHDTLVDKDYFIANARFVLNIGDVVEQKVLAMEQGLKTIGTYNEGTVQTRLDNDTYSVNVSRSTWREYLSFSEFILYLSQQYFNISL</sequence>
<dbReference type="STRING" id="1121898.GCA_000422725_01836"/>
<comment type="caution">
    <text evidence="2">The sequence shown here is derived from an EMBL/GenBank/DDBJ whole genome shotgun (WGS) entry which is preliminary data.</text>
</comment>
<evidence type="ECO:0000259" key="1">
    <source>
        <dbReference type="Pfam" id="PF13020"/>
    </source>
</evidence>
<dbReference type="Proteomes" id="UP000030111">
    <property type="component" value="Unassembled WGS sequence"/>
</dbReference>
<feature type="domain" description="Protein NO VEIN C-terminal" evidence="1">
    <location>
        <begin position="937"/>
        <end position="992"/>
    </location>
</feature>
<dbReference type="eggNOG" id="ENOG502Z8NT">
    <property type="taxonomic scope" value="Bacteria"/>
</dbReference>
<dbReference type="AlphaFoldDB" id="A0A0A2MHS7"/>
<dbReference type="RefSeq" id="WP_026990679.1">
    <property type="nucleotide sequence ID" value="NZ_AUGP01000017.1"/>
</dbReference>
<dbReference type="InterPro" id="IPR036890">
    <property type="entry name" value="HATPase_C_sf"/>
</dbReference>
<dbReference type="SUPFAM" id="SSF55874">
    <property type="entry name" value="ATPase domain of HSP90 chaperone/DNA topoisomerase II/histidine kinase"/>
    <property type="match status" value="1"/>
</dbReference>
<dbReference type="OrthoDB" id="7069425at2"/>
<keyword evidence="3" id="KW-1185">Reference proteome</keyword>
<protein>
    <recommendedName>
        <fullName evidence="1">Protein NO VEIN C-terminal domain-containing protein</fullName>
    </recommendedName>
</protein>
<dbReference type="InterPro" id="IPR024975">
    <property type="entry name" value="NOV_C"/>
</dbReference>
<reference evidence="2 3" key="1">
    <citation type="submission" date="2013-09" db="EMBL/GenBank/DDBJ databases">
        <authorList>
            <person name="Zeng Z."/>
            <person name="Chen C."/>
        </authorList>
    </citation>
    <scope>NUCLEOTIDE SEQUENCE [LARGE SCALE GENOMIC DNA]</scope>
    <source>
        <strain evidence="2 3">WB 4.1-42</strain>
    </source>
</reference>
<organism evidence="2 3">
    <name type="scientific">Flavobacterium subsaxonicum WB 4.1-42 = DSM 21790</name>
    <dbReference type="NCBI Taxonomy" id="1121898"/>
    <lineage>
        <taxon>Bacteria</taxon>
        <taxon>Pseudomonadati</taxon>
        <taxon>Bacteroidota</taxon>
        <taxon>Flavobacteriia</taxon>
        <taxon>Flavobacteriales</taxon>
        <taxon>Flavobacteriaceae</taxon>
        <taxon>Flavobacterium</taxon>
    </lineage>
</organism>
<dbReference type="EMBL" id="JRLY01000029">
    <property type="protein sequence ID" value="KGO91023.1"/>
    <property type="molecule type" value="Genomic_DNA"/>
</dbReference>
<dbReference type="NCBIfam" id="NF047352">
    <property type="entry name" value="P_loop_sacsin"/>
    <property type="match status" value="1"/>
</dbReference>
<name>A0A0A2MHS7_9FLAO</name>
<evidence type="ECO:0000313" key="2">
    <source>
        <dbReference type="EMBL" id="KGO91023.1"/>
    </source>
</evidence>
<evidence type="ECO:0000313" key="3">
    <source>
        <dbReference type="Proteomes" id="UP000030111"/>
    </source>
</evidence>
<gene>
    <name evidence="2" type="ORF">Q766_20255</name>
</gene>
<accession>A0A0A2MHS7</accession>
<proteinExistence type="predicted"/>
<dbReference type="Pfam" id="PF13020">
    <property type="entry name" value="NOV_C"/>
    <property type="match status" value="1"/>
</dbReference>